<evidence type="ECO:0008006" key="3">
    <source>
        <dbReference type="Google" id="ProtNLM"/>
    </source>
</evidence>
<reference evidence="1 2" key="1">
    <citation type="journal article" date="2017" name="DNA Res.">
        <title>Complete genome sequence and expression profile of the commercial lytic enzyme producer Lysobacter enzymogenes M497-1.</title>
        <authorList>
            <person name="Takami H."/>
            <person name="Toyoda A."/>
            <person name="Uchiyama I."/>
            <person name="Itoh T."/>
            <person name="Takaki Y."/>
            <person name="Arai W."/>
            <person name="Nishi S."/>
            <person name="Kawai M."/>
            <person name="Shinya K."/>
            <person name="Ikeda H."/>
        </authorList>
    </citation>
    <scope>NUCLEOTIDE SEQUENCE [LARGE SCALE GENOMIC DNA]</scope>
    <source>
        <strain evidence="1 2">M497-1</strain>
    </source>
</reference>
<organism evidence="1 2">
    <name type="scientific">Lysobacter enzymogenes</name>
    <dbReference type="NCBI Taxonomy" id="69"/>
    <lineage>
        <taxon>Bacteria</taxon>
        <taxon>Pseudomonadati</taxon>
        <taxon>Pseudomonadota</taxon>
        <taxon>Gammaproteobacteria</taxon>
        <taxon>Lysobacterales</taxon>
        <taxon>Lysobacteraceae</taxon>
        <taxon>Lysobacter</taxon>
    </lineage>
</organism>
<dbReference type="AlphaFoldDB" id="A0AAU9AHX1"/>
<dbReference type="GeneID" id="83063340"/>
<dbReference type="RefSeq" id="WP_074872267.1">
    <property type="nucleotide sequence ID" value="NZ_AP014940.1"/>
</dbReference>
<name>A0AAU9AHX1_LYSEN</name>
<protein>
    <recommendedName>
        <fullName evidence="3">DUF4280 domain-containing protein</fullName>
    </recommendedName>
</protein>
<evidence type="ECO:0000313" key="1">
    <source>
        <dbReference type="EMBL" id="BAV96955.1"/>
    </source>
</evidence>
<dbReference type="EMBL" id="AP014940">
    <property type="protein sequence ID" value="BAV96955.1"/>
    <property type="molecule type" value="Genomic_DNA"/>
</dbReference>
<dbReference type="KEGG" id="lem:LEN_1468"/>
<evidence type="ECO:0000313" key="2">
    <source>
        <dbReference type="Proteomes" id="UP000218824"/>
    </source>
</evidence>
<gene>
    <name evidence="1" type="ORF">LEN_1468</name>
</gene>
<dbReference type="Proteomes" id="UP000218824">
    <property type="component" value="Chromosome"/>
</dbReference>
<proteinExistence type="predicted"/>
<sequence>MPGFLLHANAAMTCQHAAGQAKIAPVQTRVLVSAQPVATIPPGAPTIAVMGCPFTLPNGKPQPCVTIKWAMPSARVTIMGLPAMVTPPPGPGTGPGICQSVEQIPQGAPIVGAVQTRVLAT</sequence>
<accession>A0AAU9AHX1</accession>